<evidence type="ECO:0000313" key="3">
    <source>
        <dbReference type="EMBL" id="KAG6793175.1"/>
    </source>
</evidence>
<dbReference type="OrthoDB" id="1937685at2759"/>
<feature type="signal peptide" evidence="2">
    <location>
        <begin position="1"/>
        <end position="31"/>
    </location>
</feature>
<dbReference type="PANTHER" id="PTHR33985">
    <property type="entry name" value="OS02G0491300 PROTEIN-RELATED"/>
    <property type="match status" value="1"/>
</dbReference>
<evidence type="ECO:0000256" key="1">
    <source>
        <dbReference type="SAM" id="MobiDB-lite"/>
    </source>
</evidence>
<feature type="chain" id="PRO_5036484338" description="FAS1 domain-containing protein" evidence="2">
    <location>
        <begin position="32"/>
        <end position="313"/>
    </location>
</feature>
<evidence type="ECO:0000313" key="4">
    <source>
        <dbReference type="Proteomes" id="UP000886885"/>
    </source>
</evidence>
<proteinExistence type="predicted"/>
<dbReference type="AlphaFoldDB" id="A0A8X8DJN7"/>
<accession>A0A8X8DJN7</accession>
<protein>
    <recommendedName>
        <fullName evidence="5">FAS1 domain-containing protein</fullName>
    </recommendedName>
</protein>
<dbReference type="EMBL" id="JAAWWB010000001">
    <property type="protein sequence ID" value="KAG6793175.1"/>
    <property type="molecule type" value="Genomic_DNA"/>
</dbReference>
<dbReference type="PANTHER" id="PTHR33985:SF15">
    <property type="entry name" value="FASCICLIN-LIKE ARABINOGALACTAN PROTEIN 19"/>
    <property type="match status" value="1"/>
</dbReference>
<sequence>MESQDFMTIKSTAKILLHILLLSLLHQITTAKLTDQELDFALFSLRSHGYTLFPNAIATSDLRLQLLNQSNHAKSSFSTFTLFSPPDSLLFSLDLASAASHYTKSLSLHVSPFRMSTSDLRNLTASSGGASIDSLVPNHRLLINNSLAHINGTVVESVLVNRVRVSVPDLFLCPSIAVHGLDGIIVAGFEDRVEDTSFEAATSSSQIDAIWSEELNSPLAGRRNGDRRGNNRRGRILNGGTRGDVVSHGALGSGIAVAEQDITFLNGETKGGKHGRPAMVSDDADGVAAARAEISLAVEEEEKDIGDAGLEVE</sequence>
<feature type="region of interest" description="Disordered" evidence="1">
    <location>
        <begin position="218"/>
        <end position="240"/>
    </location>
</feature>
<keyword evidence="4" id="KW-1185">Reference proteome</keyword>
<gene>
    <name evidence="3" type="ORF">POTOM_002368</name>
</gene>
<name>A0A8X8DJN7_POPTO</name>
<reference evidence="3" key="1">
    <citation type="journal article" date="2020" name="bioRxiv">
        <title>Hybrid origin of Populus tomentosa Carr. identified through genome sequencing and phylogenomic analysis.</title>
        <authorList>
            <person name="An X."/>
            <person name="Gao K."/>
            <person name="Chen Z."/>
            <person name="Li J."/>
            <person name="Yang X."/>
            <person name="Yang X."/>
            <person name="Zhou J."/>
            <person name="Guo T."/>
            <person name="Zhao T."/>
            <person name="Huang S."/>
            <person name="Miao D."/>
            <person name="Khan W.U."/>
            <person name="Rao P."/>
            <person name="Ye M."/>
            <person name="Lei B."/>
            <person name="Liao W."/>
            <person name="Wang J."/>
            <person name="Ji L."/>
            <person name="Li Y."/>
            <person name="Guo B."/>
            <person name="Mustafa N.S."/>
            <person name="Li S."/>
            <person name="Yun Q."/>
            <person name="Keller S.R."/>
            <person name="Mao J."/>
            <person name="Zhang R."/>
            <person name="Strauss S.H."/>
        </authorList>
    </citation>
    <scope>NUCLEOTIDE SEQUENCE</scope>
    <source>
        <strain evidence="3">GM15</strain>
        <tissue evidence="3">Leaf</tissue>
    </source>
</reference>
<dbReference type="InterPro" id="IPR052806">
    <property type="entry name" value="Fasciclin-like_AGP"/>
</dbReference>
<evidence type="ECO:0000256" key="2">
    <source>
        <dbReference type="SAM" id="SignalP"/>
    </source>
</evidence>
<dbReference type="Proteomes" id="UP000886885">
    <property type="component" value="Chromosome 1A"/>
</dbReference>
<evidence type="ECO:0008006" key="5">
    <source>
        <dbReference type="Google" id="ProtNLM"/>
    </source>
</evidence>
<organism evidence="3 4">
    <name type="scientific">Populus tomentosa</name>
    <name type="common">Chinese white poplar</name>
    <dbReference type="NCBI Taxonomy" id="118781"/>
    <lineage>
        <taxon>Eukaryota</taxon>
        <taxon>Viridiplantae</taxon>
        <taxon>Streptophyta</taxon>
        <taxon>Embryophyta</taxon>
        <taxon>Tracheophyta</taxon>
        <taxon>Spermatophyta</taxon>
        <taxon>Magnoliopsida</taxon>
        <taxon>eudicotyledons</taxon>
        <taxon>Gunneridae</taxon>
        <taxon>Pentapetalae</taxon>
        <taxon>rosids</taxon>
        <taxon>fabids</taxon>
        <taxon>Malpighiales</taxon>
        <taxon>Salicaceae</taxon>
        <taxon>Saliceae</taxon>
        <taxon>Populus</taxon>
    </lineage>
</organism>
<comment type="caution">
    <text evidence="3">The sequence shown here is derived from an EMBL/GenBank/DDBJ whole genome shotgun (WGS) entry which is preliminary data.</text>
</comment>
<keyword evidence="2" id="KW-0732">Signal</keyword>